<dbReference type="InterPro" id="IPR027417">
    <property type="entry name" value="P-loop_NTPase"/>
</dbReference>
<evidence type="ECO:0000259" key="11">
    <source>
        <dbReference type="PROSITE" id="PS51194"/>
    </source>
</evidence>
<dbReference type="PROSITE" id="PS51192">
    <property type="entry name" value="HELICASE_ATP_BIND_1"/>
    <property type="match status" value="1"/>
</dbReference>
<dbReference type="InterPro" id="IPR011545">
    <property type="entry name" value="DEAD/DEAH_box_helicase_dom"/>
</dbReference>
<comment type="caution">
    <text evidence="12">The sequence shown here is derived from an EMBL/GenBank/DDBJ whole genome shotgun (WGS) entry which is preliminary data.</text>
</comment>
<keyword evidence="3" id="KW-0067">ATP-binding</keyword>
<keyword evidence="13" id="KW-1185">Reference proteome</keyword>
<dbReference type="Pfam" id="PF00270">
    <property type="entry name" value="DEAD"/>
    <property type="match status" value="1"/>
</dbReference>
<comment type="similarity">
    <text evidence="1">Belongs to the helicase family. RecQ subfamily.</text>
</comment>
<dbReference type="EC" id="5.6.2.4" evidence="8"/>
<keyword evidence="6" id="KW-0539">Nucleus</keyword>
<reference evidence="12 13" key="1">
    <citation type="submission" date="2022-05" db="EMBL/GenBank/DDBJ databases">
        <authorList>
            <consortium name="Genoscope - CEA"/>
            <person name="William W."/>
        </authorList>
    </citation>
    <scope>NUCLEOTIDE SEQUENCE [LARGE SCALE GENOMIC DNA]</scope>
</reference>
<evidence type="ECO:0000256" key="9">
    <source>
        <dbReference type="ARBA" id="ARBA00044542"/>
    </source>
</evidence>
<name>A0ABN8PVT2_9CNID</name>
<comment type="catalytic activity">
    <reaction evidence="7">
        <text>Couples ATP hydrolysis with the unwinding of duplex DNA by translocating in the 3'-5' direction.</text>
        <dbReference type="EC" id="5.6.2.4"/>
    </reaction>
</comment>
<proteinExistence type="inferred from homology"/>
<dbReference type="SMART" id="SM00487">
    <property type="entry name" value="DEXDc"/>
    <property type="match status" value="1"/>
</dbReference>
<evidence type="ECO:0000259" key="10">
    <source>
        <dbReference type="PROSITE" id="PS51192"/>
    </source>
</evidence>
<dbReference type="SUPFAM" id="SSF52540">
    <property type="entry name" value="P-loop containing nucleoside triphosphate hydrolases"/>
    <property type="match status" value="1"/>
</dbReference>
<keyword evidence="2" id="KW-0547">Nucleotide-binding</keyword>
<feature type="domain" description="Helicase C-terminal" evidence="11">
    <location>
        <begin position="251"/>
        <end position="460"/>
    </location>
</feature>
<dbReference type="PANTHER" id="PTHR13710">
    <property type="entry name" value="DNA HELICASE RECQ FAMILY MEMBER"/>
    <property type="match status" value="1"/>
</dbReference>
<dbReference type="Gene3D" id="3.40.50.300">
    <property type="entry name" value="P-loop containing nucleotide triphosphate hydrolases"/>
    <property type="match status" value="2"/>
</dbReference>
<evidence type="ECO:0000256" key="1">
    <source>
        <dbReference type="ARBA" id="ARBA00005446"/>
    </source>
</evidence>
<feature type="domain" description="Helicase ATP-binding" evidence="10">
    <location>
        <begin position="32"/>
        <end position="215"/>
    </location>
</feature>
<evidence type="ECO:0000256" key="4">
    <source>
        <dbReference type="ARBA" id="ARBA00023125"/>
    </source>
</evidence>
<evidence type="ECO:0000256" key="7">
    <source>
        <dbReference type="ARBA" id="ARBA00034617"/>
    </source>
</evidence>
<dbReference type="Proteomes" id="UP001159405">
    <property type="component" value="Unassembled WGS sequence"/>
</dbReference>
<dbReference type="SMART" id="SM00490">
    <property type="entry name" value="HELICc"/>
    <property type="match status" value="1"/>
</dbReference>
<sequence>MAVDAGEFRRALESVCNIFKIPSLYSEQEKCLEALFKGKDVYASLPTGYGKSLIFYAAPIVADELFSKIIVISPLRMLMEDQVAYLRSLGLSAIALHDEQSEERLKEVEKGAFTYLFASPEKMLSVERWRKLLLTEHYRKFLVAITVDEAHCISQWGLPGSSSKRTAVPFQIWYGNLGELKSLTVSNVPSIIVTATPSLSTKRDIFRALNLNQSSSFIMEHSPQRPNVQFSVRYLDKNLPVSSIFSTLIDELRSKNVSCERTMIFCQTRKQCALVYSAFKESLGVDFYVNKHLDSKKRMVEMFNAGTPKAVKKHILCNMSQPNGHIRIVACTVAFGMGVDCKEVHRVIHFGPSKNLECYVQECRRAGRDGQPSSCLLLHNRLLGAHCMHDIKDFVANSHQCCDICAKACGCQQEICKEPAILVLDATEDEKLSSESVRSVEENDKVHLRTELFNYMKNLLLQNSSGAVASVNMMHEFTPLQIKQVLDNCDKIKTLQHVDTFVEVWRREHSRAILSAVHQVFGDVHNSELEAPESEDEDIEEFAQDWADITDDSELCQLLRESDLLNVDVHMEDIDQSGQRYHVARFPRWRTITVIPMHPTQMNLQMRAQVIRLRKPKDWAPIFVLPNMPK</sequence>
<dbReference type="Pfam" id="PF00271">
    <property type="entry name" value="Helicase_C"/>
    <property type="match status" value="1"/>
</dbReference>
<accession>A0ABN8PVT2</accession>
<evidence type="ECO:0000256" key="8">
    <source>
        <dbReference type="ARBA" id="ARBA00034808"/>
    </source>
</evidence>
<evidence type="ECO:0000313" key="13">
    <source>
        <dbReference type="Proteomes" id="UP001159405"/>
    </source>
</evidence>
<dbReference type="InterPro" id="IPR014001">
    <property type="entry name" value="Helicase_ATP-bd"/>
</dbReference>
<evidence type="ECO:0000256" key="2">
    <source>
        <dbReference type="ARBA" id="ARBA00022741"/>
    </source>
</evidence>
<dbReference type="InterPro" id="IPR001650">
    <property type="entry name" value="Helicase_C-like"/>
</dbReference>
<keyword evidence="5" id="KW-0413">Isomerase</keyword>
<dbReference type="PROSITE" id="PS51194">
    <property type="entry name" value="HELICASE_CTER"/>
    <property type="match status" value="1"/>
</dbReference>
<dbReference type="EMBL" id="CALNXK010000091">
    <property type="protein sequence ID" value="CAH3151430.1"/>
    <property type="molecule type" value="Genomic_DNA"/>
</dbReference>
<evidence type="ECO:0000256" key="5">
    <source>
        <dbReference type="ARBA" id="ARBA00023235"/>
    </source>
</evidence>
<protein>
    <recommendedName>
        <fullName evidence="8">DNA 3'-5' helicase</fullName>
        <ecNumber evidence="8">5.6.2.4</ecNumber>
    </recommendedName>
    <alternativeName>
        <fullName evidence="9">DNA 3'-5' helicase BLM</fullName>
    </alternativeName>
</protein>
<evidence type="ECO:0000313" key="12">
    <source>
        <dbReference type="EMBL" id="CAH3151430.1"/>
    </source>
</evidence>
<dbReference type="PANTHER" id="PTHR13710:SF153">
    <property type="entry name" value="RECQ-LIKE DNA HELICASE BLM"/>
    <property type="match status" value="1"/>
</dbReference>
<evidence type="ECO:0000256" key="3">
    <source>
        <dbReference type="ARBA" id="ARBA00022840"/>
    </source>
</evidence>
<gene>
    <name evidence="12" type="ORF">PLOB_00048587</name>
</gene>
<organism evidence="12 13">
    <name type="scientific">Porites lobata</name>
    <dbReference type="NCBI Taxonomy" id="104759"/>
    <lineage>
        <taxon>Eukaryota</taxon>
        <taxon>Metazoa</taxon>
        <taxon>Cnidaria</taxon>
        <taxon>Anthozoa</taxon>
        <taxon>Hexacorallia</taxon>
        <taxon>Scleractinia</taxon>
        <taxon>Fungiina</taxon>
        <taxon>Poritidae</taxon>
        <taxon>Porites</taxon>
    </lineage>
</organism>
<keyword evidence="4" id="KW-0238">DNA-binding</keyword>
<evidence type="ECO:0000256" key="6">
    <source>
        <dbReference type="ARBA" id="ARBA00023242"/>
    </source>
</evidence>